<name>A0A372ITC3_9BACT</name>
<dbReference type="RefSeq" id="WP_117298421.1">
    <property type="nucleotide sequence ID" value="NZ_QVQT02000002.1"/>
</dbReference>
<sequence>MAVDPKSAGNGNNALHSLVQAERLVQIAIVLPAAVFIGWAGGTLLDHWLHQHWIYIPGLLFGVIAGLVEAVRQALRAGESQPDGKK</sequence>
<evidence type="ECO:0000256" key="1">
    <source>
        <dbReference type="SAM" id="Phobius"/>
    </source>
</evidence>
<comment type="caution">
    <text evidence="2">The sequence shown here is derived from an EMBL/GenBank/DDBJ whole genome shotgun (WGS) entry which is preliminary data.</text>
</comment>
<feature type="transmembrane region" description="Helical" evidence="1">
    <location>
        <begin position="24"/>
        <end position="41"/>
    </location>
</feature>
<accession>A0A372ITC3</accession>
<dbReference type="OrthoDB" id="122221at2"/>
<keyword evidence="1" id="KW-0472">Membrane</keyword>
<evidence type="ECO:0000313" key="2">
    <source>
        <dbReference type="EMBL" id="RFU17673.1"/>
    </source>
</evidence>
<keyword evidence="1" id="KW-0812">Transmembrane</keyword>
<dbReference type="InterPro" id="IPR032820">
    <property type="entry name" value="ATPase_put"/>
</dbReference>
<reference evidence="2 3" key="1">
    <citation type="submission" date="2018-08" db="EMBL/GenBank/DDBJ databases">
        <title>Acidipila sp. 4G-K13, an acidobacterium isolated from forest soil.</title>
        <authorList>
            <person name="Gao Z.-H."/>
            <person name="Qiu L.-H."/>
        </authorList>
    </citation>
    <scope>NUCLEOTIDE SEQUENCE [LARGE SCALE GENOMIC DNA]</scope>
    <source>
        <strain evidence="2 3">4G-K13</strain>
    </source>
</reference>
<dbReference type="AlphaFoldDB" id="A0A372ITC3"/>
<dbReference type="Proteomes" id="UP000264702">
    <property type="component" value="Unassembled WGS sequence"/>
</dbReference>
<organism evidence="2 3">
    <name type="scientific">Paracidobacterium acidisoli</name>
    <dbReference type="NCBI Taxonomy" id="2303751"/>
    <lineage>
        <taxon>Bacteria</taxon>
        <taxon>Pseudomonadati</taxon>
        <taxon>Acidobacteriota</taxon>
        <taxon>Terriglobia</taxon>
        <taxon>Terriglobales</taxon>
        <taxon>Acidobacteriaceae</taxon>
        <taxon>Paracidobacterium</taxon>
    </lineage>
</organism>
<feature type="transmembrane region" description="Helical" evidence="1">
    <location>
        <begin position="53"/>
        <end position="71"/>
    </location>
</feature>
<dbReference type="EMBL" id="QVQT01000002">
    <property type="protein sequence ID" value="RFU17673.1"/>
    <property type="molecule type" value="Genomic_DNA"/>
</dbReference>
<dbReference type="Pfam" id="PF09527">
    <property type="entry name" value="ATPase_gene1"/>
    <property type="match status" value="1"/>
</dbReference>
<keyword evidence="3" id="KW-1185">Reference proteome</keyword>
<protein>
    <submittedName>
        <fullName evidence="2">AtpZ/AtpI family protein</fullName>
    </submittedName>
</protein>
<evidence type="ECO:0000313" key="3">
    <source>
        <dbReference type="Proteomes" id="UP000264702"/>
    </source>
</evidence>
<proteinExistence type="predicted"/>
<gene>
    <name evidence="2" type="ORF">D0Y96_05975</name>
</gene>
<keyword evidence="1" id="KW-1133">Transmembrane helix</keyword>